<dbReference type="CDD" id="cd02869">
    <property type="entry name" value="PseudoU_synth_RluA_like"/>
    <property type="match status" value="1"/>
</dbReference>
<organism evidence="3 4">
    <name type="scientific">Sphaerochaeta associata</name>
    <dbReference type="NCBI Taxonomy" id="1129264"/>
    <lineage>
        <taxon>Bacteria</taxon>
        <taxon>Pseudomonadati</taxon>
        <taxon>Spirochaetota</taxon>
        <taxon>Spirochaetia</taxon>
        <taxon>Spirochaetales</taxon>
        <taxon>Sphaerochaetaceae</taxon>
        <taxon>Sphaerochaeta</taxon>
    </lineage>
</organism>
<keyword evidence="4" id="KW-1185">Reference proteome</keyword>
<reference evidence="4" key="1">
    <citation type="journal article" date="2024" name="J Bioinform Genom">
        <title>Complete genome sequence of the type strain bacterium Sphaerochaeta associata GLS2t (VKM B-2742)t.</title>
        <authorList>
            <person name="Troshina O.Y."/>
            <person name="Tepeeva A.N."/>
            <person name="Arzamasceva V.O."/>
            <person name="Whitman W.B."/>
            <person name="Varghese N."/>
            <person name="Shapiro N."/>
            <person name="Woyke T."/>
            <person name="Kripides N.C."/>
            <person name="Vasilenko O.V."/>
        </authorList>
    </citation>
    <scope>NUCLEOTIDE SEQUENCE [LARGE SCALE GENOMIC DNA]</scope>
    <source>
        <strain evidence="4">GLS2T</strain>
    </source>
</reference>
<feature type="domain" description="Pseudouridine synthase RsuA/RluA-like" evidence="2">
    <location>
        <begin position="16"/>
        <end position="201"/>
    </location>
</feature>
<dbReference type="SUPFAM" id="SSF55120">
    <property type="entry name" value="Pseudouridine synthase"/>
    <property type="match status" value="1"/>
</dbReference>
<dbReference type="Gene3D" id="3.30.2350.10">
    <property type="entry name" value="Pseudouridine synthase"/>
    <property type="match status" value="1"/>
</dbReference>
<dbReference type="RefSeq" id="WP_244774555.1">
    <property type="nucleotide sequence ID" value="NZ_CP094929.1"/>
</dbReference>
<dbReference type="InterPro" id="IPR006145">
    <property type="entry name" value="PsdUridine_synth_RsuA/RluA"/>
</dbReference>
<dbReference type="PANTHER" id="PTHR21600:SF87">
    <property type="entry name" value="RNA PSEUDOURIDYLATE SYNTHASE DOMAIN-CONTAINING PROTEIN 1"/>
    <property type="match status" value="1"/>
</dbReference>
<accession>A0ABY4DDM8</accession>
<dbReference type="PROSITE" id="PS01129">
    <property type="entry name" value="PSI_RLU"/>
    <property type="match status" value="1"/>
</dbReference>
<gene>
    <name evidence="3" type="ORF">MUG09_06160</name>
</gene>
<dbReference type="Pfam" id="PF00849">
    <property type="entry name" value="PseudoU_synth_2"/>
    <property type="match status" value="1"/>
</dbReference>
<evidence type="ECO:0000259" key="2">
    <source>
        <dbReference type="Pfam" id="PF00849"/>
    </source>
</evidence>
<protein>
    <submittedName>
        <fullName evidence="3">Pseudouridine synthase</fullName>
    </submittedName>
</protein>
<evidence type="ECO:0000256" key="1">
    <source>
        <dbReference type="ARBA" id="ARBA00010876"/>
    </source>
</evidence>
<name>A0ABY4DDM8_9SPIR</name>
<comment type="similarity">
    <text evidence="1">Belongs to the pseudouridine synthase RluA family.</text>
</comment>
<dbReference type="InterPro" id="IPR006224">
    <property type="entry name" value="PsdUridine_synth_RluA-like_CS"/>
</dbReference>
<dbReference type="PANTHER" id="PTHR21600">
    <property type="entry name" value="MITOCHONDRIAL RNA PSEUDOURIDINE SYNTHASE"/>
    <property type="match status" value="1"/>
</dbReference>
<sequence>MNTVPSLALVYEDPFLLIVDKPELLPTVPLKDDPLDKPTLLGLVASSYPEVLSVEGKNAWEGGVLHRLDTPTSGLVVIARTKEAYTALQAIGKAELFVKEYRCRSSQRPEAQLPAFPPFPYEDPVSCGGREVTIGSLFRHYGDNRRQVRPVLADSPKHLLDKSTGTWYMTKVWYTGEEEGASTFTCRLTSGFRHQVRVHMAWSGHPIDGDAVYHGKVQQHLALRAVAVEFPHPITSQTMEIRIDS</sequence>
<evidence type="ECO:0000313" key="4">
    <source>
        <dbReference type="Proteomes" id="UP000829708"/>
    </source>
</evidence>
<proteinExistence type="inferred from homology"/>
<dbReference type="InterPro" id="IPR020103">
    <property type="entry name" value="PsdUridine_synth_cat_dom_sf"/>
</dbReference>
<dbReference type="InterPro" id="IPR050188">
    <property type="entry name" value="RluA_PseudoU_synthase"/>
</dbReference>
<dbReference type="Proteomes" id="UP000829708">
    <property type="component" value="Chromosome"/>
</dbReference>
<evidence type="ECO:0000313" key="3">
    <source>
        <dbReference type="EMBL" id="UOM52351.1"/>
    </source>
</evidence>
<dbReference type="EMBL" id="CP094929">
    <property type="protein sequence ID" value="UOM52351.1"/>
    <property type="molecule type" value="Genomic_DNA"/>
</dbReference>